<dbReference type="PANTHER" id="PTHR43382:SF2">
    <property type="entry name" value="BIFUNCTIONAL GLUTAMATE_PROLINE--TRNA LIGASE"/>
    <property type="match status" value="1"/>
</dbReference>
<keyword evidence="11" id="KW-1185">Reference proteome</keyword>
<dbReference type="InterPro" id="IPR036621">
    <property type="entry name" value="Anticodon-bd_dom_sf"/>
</dbReference>
<dbReference type="InterPro" id="IPR004154">
    <property type="entry name" value="Anticodon-bd"/>
</dbReference>
<dbReference type="SUPFAM" id="SSF55681">
    <property type="entry name" value="Class II aaRS and biotin synthetases"/>
    <property type="match status" value="1"/>
</dbReference>
<feature type="coiled-coil region" evidence="8">
    <location>
        <begin position="369"/>
        <end position="422"/>
    </location>
</feature>
<dbReference type="Gene3D" id="3.30.930.10">
    <property type="entry name" value="Bira Bifunctional Protein, Domain 2"/>
    <property type="match status" value="1"/>
</dbReference>
<dbReference type="InterPro" id="IPR045864">
    <property type="entry name" value="aa-tRNA-synth_II/BPL/LPL"/>
</dbReference>
<dbReference type="EC" id="6.1.1.15" evidence="7"/>
<comment type="domain">
    <text evidence="7">Consists of three domains: the N-terminal catalytic domain, the anticodon-binding domain and the C-terminal extension.</text>
</comment>
<dbReference type="AlphaFoldDB" id="A0A348B0B8"/>
<dbReference type="PRINTS" id="PR01046">
    <property type="entry name" value="TRNASYNTHPRO"/>
</dbReference>
<evidence type="ECO:0000313" key="10">
    <source>
        <dbReference type="EMBL" id="BBD71620.1"/>
    </source>
</evidence>
<organism evidence="10 11">
    <name type="scientific">Sulfodiicoccus acidiphilus</name>
    <dbReference type="NCBI Taxonomy" id="1670455"/>
    <lineage>
        <taxon>Archaea</taxon>
        <taxon>Thermoproteota</taxon>
        <taxon>Thermoprotei</taxon>
        <taxon>Sulfolobales</taxon>
        <taxon>Sulfolobaceae</taxon>
        <taxon>Sulfodiicoccus</taxon>
    </lineage>
</organism>
<dbReference type="CDD" id="cd00778">
    <property type="entry name" value="ProRS_core_arch_euk"/>
    <property type="match status" value="1"/>
</dbReference>
<name>A0A348B0B8_9CREN</name>
<keyword evidence="7" id="KW-0963">Cytoplasm</keyword>
<evidence type="ECO:0000256" key="1">
    <source>
        <dbReference type="ARBA" id="ARBA00022598"/>
    </source>
</evidence>
<evidence type="ECO:0000256" key="4">
    <source>
        <dbReference type="ARBA" id="ARBA00022917"/>
    </source>
</evidence>
<feature type="domain" description="Aminoacyl-transfer RNA synthetases class-II family profile" evidence="9">
    <location>
        <begin position="41"/>
        <end position="284"/>
    </location>
</feature>
<dbReference type="SMART" id="SM00946">
    <property type="entry name" value="ProRS-C_1"/>
    <property type="match status" value="1"/>
</dbReference>
<dbReference type="EMBL" id="AP018553">
    <property type="protein sequence ID" value="BBD71620.1"/>
    <property type="molecule type" value="Genomic_DNA"/>
</dbReference>
<protein>
    <recommendedName>
        <fullName evidence="7">Proline--tRNA ligase</fullName>
        <ecNumber evidence="7">6.1.1.15</ecNumber>
    </recommendedName>
    <alternativeName>
        <fullName evidence="7">Prolyl-tRNA synthetase</fullName>
        <shortName evidence="7">ProRS</shortName>
    </alternativeName>
</protein>
<dbReference type="GO" id="GO:0005737">
    <property type="term" value="C:cytoplasm"/>
    <property type="evidence" value="ECO:0007669"/>
    <property type="project" value="UniProtKB-SubCell"/>
</dbReference>
<dbReference type="OrthoDB" id="7375at2157"/>
<dbReference type="PANTHER" id="PTHR43382">
    <property type="entry name" value="PROLYL-TRNA SYNTHETASE"/>
    <property type="match status" value="1"/>
</dbReference>
<evidence type="ECO:0000256" key="7">
    <source>
        <dbReference type="HAMAP-Rule" id="MF_01571"/>
    </source>
</evidence>
<dbReference type="InterPro" id="IPR016061">
    <property type="entry name" value="Pro-tRNA_ligase_II_C"/>
</dbReference>
<gene>
    <name evidence="7" type="primary">proS</name>
    <name evidence="10" type="ORF">HS1genome_0009</name>
</gene>
<comment type="function">
    <text evidence="7">Catalyzes the attachment of proline to tRNA(Pro) in a two-step reaction: proline is first activated by ATP to form Pro-AMP and then transferred to the acceptor end of tRNA(Pro).</text>
</comment>
<evidence type="ECO:0000256" key="5">
    <source>
        <dbReference type="ARBA" id="ARBA00023146"/>
    </source>
</evidence>
<dbReference type="NCBIfam" id="TIGR00408">
    <property type="entry name" value="proS_fam_I"/>
    <property type="match status" value="1"/>
</dbReference>
<dbReference type="Gene3D" id="3.40.50.800">
    <property type="entry name" value="Anticodon-binding domain"/>
    <property type="match status" value="1"/>
</dbReference>
<dbReference type="GO" id="GO:0005524">
    <property type="term" value="F:ATP binding"/>
    <property type="evidence" value="ECO:0007669"/>
    <property type="project" value="UniProtKB-UniRule"/>
</dbReference>
<proteinExistence type="inferred from homology"/>
<dbReference type="InterPro" id="IPR002314">
    <property type="entry name" value="aa-tRNA-synt_IIb"/>
</dbReference>
<dbReference type="InterPro" id="IPR004499">
    <property type="entry name" value="Pro-tRNA-ligase_IIa_arc-type"/>
</dbReference>
<dbReference type="FunFam" id="3.30.930.10:FF:000037">
    <property type="entry name" value="Proline--tRNA ligase"/>
    <property type="match status" value="1"/>
</dbReference>
<dbReference type="CDD" id="cd00862">
    <property type="entry name" value="ProRS_anticodon_zinc"/>
    <property type="match status" value="1"/>
</dbReference>
<dbReference type="GO" id="GO:0006433">
    <property type="term" value="P:prolyl-tRNA aminoacylation"/>
    <property type="evidence" value="ECO:0007669"/>
    <property type="project" value="UniProtKB-UniRule"/>
</dbReference>
<keyword evidence="1 7" id="KW-0436">Ligase</keyword>
<comment type="subunit">
    <text evidence="7">Homodimer.</text>
</comment>
<dbReference type="Pfam" id="PF00587">
    <property type="entry name" value="tRNA-synt_2b"/>
    <property type="match status" value="1"/>
</dbReference>
<evidence type="ECO:0000313" key="11">
    <source>
        <dbReference type="Proteomes" id="UP000276741"/>
    </source>
</evidence>
<dbReference type="Pfam" id="PF03129">
    <property type="entry name" value="HGTP_anticodon"/>
    <property type="match status" value="1"/>
</dbReference>
<dbReference type="GO" id="GO:0017101">
    <property type="term" value="C:aminoacyl-tRNA synthetase multienzyme complex"/>
    <property type="evidence" value="ECO:0007669"/>
    <property type="project" value="TreeGrafter"/>
</dbReference>
<evidence type="ECO:0000256" key="8">
    <source>
        <dbReference type="SAM" id="Coils"/>
    </source>
</evidence>
<evidence type="ECO:0000256" key="3">
    <source>
        <dbReference type="ARBA" id="ARBA00022840"/>
    </source>
</evidence>
<dbReference type="GO" id="GO:0004827">
    <property type="term" value="F:proline-tRNA ligase activity"/>
    <property type="evidence" value="ECO:0007669"/>
    <property type="project" value="UniProtKB-UniRule"/>
</dbReference>
<dbReference type="Gene3D" id="3.30.110.30">
    <property type="entry name" value="C-terminal domain of ProRS"/>
    <property type="match status" value="1"/>
</dbReference>
<dbReference type="SUPFAM" id="SSF52954">
    <property type="entry name" value="Class II aaRS ABD-related"/>
    <property type="match status" value="1"/>
</dbReference>
<dbReference type="InterPro" id="IPR006195">
    <property type="entry name" value="aa-tRNA-synth_II"/>
</dbReference>
<evidence type="ECO:0000259" key="9">
    <source>
        <dbReference type="PROSITE" id="PS50862"/>
    </source>
</evidence>
<dbReference type="KEGG" id="sacd:HS1genome_0009"/>
<dbReference type="InterPro" id="IPR017449">
    <property type="entry name" value="Pro-tRNA_synth_II"/>
</dbReference>
<dbReference type="GeneID" id="38665495"/>
<dbReference type="HAMAP" id="MF_01571">
    <property type="entry name" value="Pro_tRNA_synth_type3"/>
    <property type="match status" value="1"/>
</dbReference>
<keyword evidence="2 7" id="KW-0547">Nucleotide-binding</keyword>
<dbReference type="InterPro" id="IPR033721">
    <property type="entry name" value="ProRS_core_arch_euk"/>
</dbReference>
<dbReference type="SUPFAM" id="SSF64586">
    <property type="entry name" value="C-terminal domain of ProRS"/>
    <property type="match status" value="1"/>
</dbReference>
<sequence length="479" mass="54524">MKLTRDKVSSNFSEWYDWVLSEAEILDYGRYPVKGMGVWMPYGFKIRERVLANIRNLLNETGHEEVLFPLLVPETLLAKEAEHIEGFQGEVFWVTKGGNEELDVKLALRPTSEVSITYMENLWIKGYTQLPKKYYQIVSVFRYETKATRPLLRVREITTFKEAHTIHESYEDAERQVREAISIYKKFFDSLGIPYVISVRPEWDKFAGALYTVAFDTIFPDGRVVQIGTVHHLGQNFTKAFDMKIQRADGSLDYPHQTSYGISDRAIAAIIAIHGDDHGAVLHPLVAPILVVVIPIPAKEEGEKVKDYARKIAHSLNSAGIITKIDDNEKATPGEKYYYWELRGVPLRVEVGRRELASKTVSIKRRDTLESKEVELNHLIDAVREILKQIEDNMRTSSWKRMKDLVSRVDDLNLAKSRLESKLGIVEVPWCGNNKCGLKMEEQTGGRVLGSPYEGAEIQGKCVVCGSPAETVLRIAKTY</sequence>
<keyword evidence="8" id="KW-0175">Coiled coil</keyword>
<accession>A0A348B0B8</accession>
<comment type="subcellular location">
    <subcellularLocation>
        <location evidence="7">Cytoplasm</location>
    </subcellularLocation>
</comment>
<dbReference type="PROSITE" id="PS50862">
    <property type="entry name" value="AA_TRNA_LIGASE_II"/>
    <property type="match status" value="1"/>
</dbReference>
<reference evidence="11" key="1">
    <citation type="submission" date="2018-04" db="EMBL/GenBank/DDBJ databases">
        <title>Complete genome sequence of Sulfodiicoccus acidiphilus strain HS-1.</title>
        <authorList>
            <person name="Sakai H.D."/>
            <person name="Kurosawa N."/>
        </authorList>
    </citation>
    <scope>NUCLEOTIDE SEQUENCE [LARGE SCALE GENOMIC DNA]</scope>
    <source>
        <strain evidence="11">HS-1</strain>
    </source>
</reference>
<evidence type="ECO:0000256" key="2">
    <source>
        <dbReference type="ARBA" id="ARBA00022741"/>
    </source>
</evidence>
<dbReference type="Proteomes" id="UP000276741">
    <property type="component" value="Chromosome"/>
</dbReference>
<evidence type="ECO:0000256" key="6">
    <source>
        <dbReference type="ARBA" id="ARBA00047671"/>
    </source>
</evidence>
<keyword evidence="3 7" id="KW-0067">ATP-binding</keyword>
<dbReference type="Pfam" id="PF09180">
    <property type="entry name" value="ProRS-C_1"/>
    <property type="match status" value="1"/>
</dbReference>
<dbReference type="InterPro" id="IPR002316">
    <property type="entry name" value="Pro-tRNA-ligase_IIa"/>
</dbReference>
<keyword evidence="5 7" id="KW-0030">Aminoacyl-tRNA synthetase</keyword>
<comment type="catalytic activity">
    <reaction evidence="6 7">
        <text>tRNA(Pro) + L-proline + ATP = L-prolyl-tRNA(Pro) + AMP + diphosphate</text>
        <dbReference type="Rhea" id="RHEA:14305"/>
        <dbReference type="Rhea" id="RHEA-COMP:9700"/>
        <dbReference type="Rhea" id="RHEA-COMP:9702"/>
        <dbReference type="ChEBI" id="CHEBI:30616"/>
        <dbReference type="ChEBI" id="CHEBI:33019"/>
        <dbReference type="ChEBI" id="CHEBI:60039"/>
        <dbReference type="ChEBI" id="CHEBI:78442"/>
        <dbReference type="ChEBI" id="CHEBI:78532"/>
        <dbReference type="ChEBI" id="CHEBI:456215"/>
        <dbReference type="EC" id="6.1.1.15"/>
    </reaction>
</comment>
<keyword evidence="4 7" id="KW-0648">Protein biosynthesis</keyword>
<dbReference type="RefSeq" id="WP_126448966.1">
    <property type="nucleotide sequence ID" value="NZ_AP018553.1"/>
</dbReference>
<comment type="similarity">
    <text evidence="7">Belongs to the class-II aminoacyl-tRNA synthetase family. ProS type 3 subfamily.</text>
</comment>